<comment type="caution">
    <text evidence="4">The sequence shown here is derived from an EMBL/GenBank/DDBJ whole genome shotgun (WGS) entry which is preliminary data.</text>
</comment>
<accession>A0A926XXP0</accession>
<dbReference type="InterPro" id="IPR006860">
    <property type="entry name" value="FecR"/>
</dbReference>
<protein>
    <submittedName>
        <fullName evidence="4">FecR family protein</fullName>
    </submittedName>
</protein>
<evidence type="ECO:0000259" key="2">
    <source>
        <dbReference type="Pfam" id="PF04773"/>
    </source>
</evidence>
<evidence type="ECO:0000313" key="4">
    <source>
        <dbReference type="EMBL" id="MBD2702070.1"/>
    </source>
</evidence>
<feature type="transmembrane region" description="Helical" evidence="1">
    <location>
        <begin position="98"/>
        <end position="117"/>
    </location>
</feature>
<gene>
    <name evidence="4" type="ORF">IC229_15575</name>
</gene>
<dbReference type="Gene3D" id="3.55.50.30">
    <property type="match status" value="1"/>
</dbReference>
<feature type="domain" description="FecR protein" evidence="2">
    <location>
        <begin position="147"/>
        <end position="235"/>
    </location>
</feature>
<dbReference type="PANTHER" id="PTHR30273">
    <property type="entry name" value="PERIPLASMIC SIGNAL SENSOR AND SIGMA FACTOR ACTIVATOR FECR-RELATED"/>
    <property type="match status" value="1"/>
</dbReference>
<keyword evidence="1" id="KW-0812">Transmembrane</keyword>
<evidence type="ECO:0000313" key="5">
    <source>
        <dbReference type="Proteomes" id="UP000598820"/>
    </source>
</evidence>
<dbReference type="PIRSF" id="PIRSF018266">
    <property type="entry name" value="FecR"/>
    <property type="match status" value="1"/>
</dbReference>
<dbReference type="InterPro" id="IPR012373">
    <property type="entry name" value="Ferrdict_sens_TM"/>
</dbReference>
<keyword evidence="1" id="KW-1133">Transmembrane helix</keyword>
<dbReference type="PANTHER" id="PTHR30273:SF2">
    <property type="entry name" value="PROTEIN FECR"/>
    <property type="match status" value="1"/>
</dbReference>
<organism evidence="4 5">
    <name type="scientific">Spirosoma profusum</name>
    <dbReference type="NCBI Taxonomy" id="2771354"/>
    <lineage>
        <taxon>Bacteria</taxon>
        <taxon>Pseudomonadati</taxon>
        <taxon>Bacteroidota</taxon>
        <taxon>Cytophagia</taxon>
        <taxon>Cytophagales</taxon>
        <taxon>Cytophagaceae</taxon>
        <taxon>Spirosoma</taxon>
    </lineage>
</organism>
<dbReference type="RefSeq" id="WP_190887923.1">
    <property type="nucleotide sequence ID" value="NZ_JACWZY010000012.1"/>
</dbReference>
<dbReference type="Gene3D" id="2.60.120.1440">
    <property type="match status" value="1"/>
</dbReference>
<keyword evidence="1" id="KW-0472">Membrane</keyword>
<dbReference type="AlphaFoldDB" id="A0A926XXP0"/>
<evidence type="ECO:0000256" key="1">
    <source>
        <dbReference type="SAM" id="Phobius"/>
    </source>
</evidence>
<dbReference type="Pfam" id="PF16344">
    <property type="entry name" value="FecR_C"/>
    <property type="match status" value="1"/>
</dbReference>
<reference evidence="4" key="1">
    <citation type="submission" date="2020-09" db="EMBL/GenBank/DDBJ databases">
        <authorList>
            <person name="Kim M.K."/>
        </authorList>
    </citation>
    <scope>NUCLEOTIDE SEQUENCE</scope>
    <source>
        <strain evidence="4">BT702</strain>
    </source>
</reference>
<proteinExistence type="predicted"/>
<keyword evidence="5" id="KW-1185">Reference proteome</keyword>
<dbReference type="InterPro" id="IPR032508">
    <property type="entry name" value="FecR_C"/>
</dbReference>
<dbReference type="EMBL" id="JACWZY010000012">
    <property type="protein sequence ID" value="MBD2702070.1"/>
    <property type="molecule type" value="Genomic_DNA"/>
</dbReference>
<dbReference type="Pfam" id="PF04773">
    <property type="entry name" value="FecR"/>
    <property type="match status" value="1"/>
</dbReference>
<dbReference type="GO" id="GO:0016989">
    <property type="term" value="F:sigma factor antagonist activity"/>
    <property type="evidence" value="ECO:0007669"/>
    <property type="project" value="TreeGrafter"/>
</dbReference>
<dbReference type="Proteomes" id="UP000598820">
    <property type="component" value="Unassembled WGS sequence"/>
</dbReference>
<name>A0A926XXP0_9BACT</name>
<evidence type="ECO:0000259" key="3">
    <source>
        <dbReference type="Pfam" id="PF16344"/>
    </source>
</evidence>
<sequence>MPDYVTFTTEDFLADPFFQGWVRNPTAANEAFWQEWLTQHPERMDEVKLARQLLLSLQTEQPVISPEQIQEDVQRMLQKISVQNHRQPFQTVSRTNNIRWLAIAATVLLLLGIGWWFTRPENGAVIGPQLTSVQKSDGMQEQRNDTQQPLRVSLPDGSVATLSPRSVLTYPAVFSDSSREVNLVGEAFFEVTRNPDKPFLVYADQIVTRVLGTSFRVSAYPQQQQLTVAVRTGKVAVYARATSENTHKGVVDKRIISLTPNQQVNFSKADAAFRKTLVEKPAVIDQTVKINDFDFDETPVSDVLQRFEKAYGIDIIYDSDLLRDCALTASLADETMTEKLAIVCKGIGATYEIIDGKIVIHSTGCR</sequence>
<feature type="domain" description="Protein FecR C-terminal" evidence="3">
    <location>
        <begin position="293"/>
        <end position="360"/>
    </location>
</feature>